<dbReference type="InterPro" id="IPR045155">
    <property type="entry name" value="Beta-lactam_cat"/>
</dbReference>
<proteinExistence type="predicted"/>
<comment type="caution">
    <text evidence="3">The sequence shown here is derived from an EMBL/GenBank/DDBJ whole genome shotgun (WGS) entry which is preliminary data.</text>
</comment>
<keyword evidence="4" id="KW-1185">Reference proteome</keyword>
<sequence>MALSAGLIGGAVLPASAGEAEVETIEAVYADPAAAGARFSEGFLQAVPLAQIAEIVESMRARYGPAAAVREEAGGYAIETASHRIPVEIALDAEGRITGLFFRAALPLGGDITETLAAISELPGTVSYLVRSGDAVLHGRNGGEKLAVGSAFKLGILKVLIDDIAVGKRKWEDVVRLQAQDKSLPSGTLQRYPDGSPFTLHTLAAAMIANSDNTATDVLIRVLGAERIAETLGLDALPTTRAFFTLKADGALAARYRENPAERADILAGLAGRPLPDPVRASVHHTPGVEWYVDAATLCELALSVREADVFALNPGPVNAGRWAGVAFKGGSEAGVLNLTAALTGHDRRSRCVSLTVNSDTTIDETRVAELFAALAEQLAAPGD</sequence>
<evidence type="ECO:0000259" key="2">
    <source>
        <dbReference type="Pfam" id="PF13354"/>
    </source>
</evidence>
<feature type="domain" description="Beta-lactamase class A catalytic" evidence="2">
    <location>
        <begin position="139"/>
        <end position="241"/>
    </location>
</feature>
<dbReference type="GO" id="GO:0008800">
    <property type="term" value="F:beta-lactamase activity"/>
    <property type="evidence" value="ECO:0007669"/>
    <property type="project" value="UniProtKB-EC"/>
</dbReference>
<dbReference type="Gene3D" id="3.40.710.10">
    <property type="entry name" value="DD-peptidase/beta-lactamase superfamily"/>
    <property type="match status" value="1"/>
</dbReference>
<evidence type="ECO:0000313" key="3">
    <source>
        <dbReference type="EMBL" id="MCX8995591.1"/>
    </source>
</evidence>
<keyword evidence="3" id="KW-0378">Hydrolase</keyword>
<dbReference type="GO" id="GO:0030655">
    <property type="term" value="P:beta-lactam antibiotic catabolic process"/>
    <property type="evidence" value="ECO:0007669"/>
    <property type="project" value="InterPro"/>
</dbReference>
<protein>
    <submittedName>
        <fullName evidence="3">Class A beta-lactamase-related serine hydrolase</fullName>
    </submittedName>
</protein>
<dbReference type="EMBL" id="JANFPI010000001">
    <property type="protein sequence ID" value="MCX8995591.1"/>
    <property type="molecule type" value="Genomic_DNA"/>
</dbReference>
<dbReference type="InterPro" id="IPR000871">
    <property type="entry name" value="Beta-lactam_class-A"/>
</dbReference>
<dbReference type="Gene3D" id="3.10.450.280">
    <property type="match status" value="1"/>
</dbReference>
<evidence type="ECO:0000313" key="4">
    <source>
        <dbReference type="Proteomes" id="UP001208771"/>
    </source>
</evidence>
<reference evidence="3" key="1">
    <citation type="submission" date="2022-07" db="EMBL/GenBank/DDBJ databases">
        <title>Ectorhizobium quercum gen.nov., sp. nov.</title>
        <authorList>
            <person name="Ma T."/>
            <person name="Li Y."/>
        </authorList>
    </citation>
    <scope>NUCLEOTIDE SEQUENCE</scope>
    <source>
        <strain evidence="3">BDR2-2</strain>
    </source>
</reference>
<dbReference type="Proteomes" id="UP001208771">
    <property type="component" value="Unassembled WGS sequence"/>
</dbReference>
<accession>A0AAE3MWC1</accession>
<gene>
    <name evidence="3" type="ORF">NOF55_00530</name>
</gene>
<dbReference type="PANTHER" id="PTHR35333:SF5">
    <property type="entry name" value="CONSERVED LIPOPROTEIN LPQF-RELATED"/>
    <property type="match status" value="1"/>
</dbReference>
<comment type="catalytic activity">
    <reaction evidence="1">
        <text>a beta-lactam + H2O = a substituted beta-amino acid</text>
        <dbReference type="Rhea" id="RHEA:20401"/>
        <dbReference type="ChEBI" id="CHEBI:15377"/>
        <dbReference type="ChEBI" id="CHEBI:35627"/>
        <dbReference type="ChEBI" id="CHEBI:140347"/>
        <dbReference type="EC" id="3.5.2.6"/>
    </reaction>
</comment>
<evidence type="ECO:0000256" key="1">
    <source>
        <dbReference type="ARBA" id="ARBA00001526"/>
    </source>
</evidence>
<dbReference type="GO" id="GO:0046677">
    <property type="term" value="P:response to antibiotic"/>
    <property type="evidence" value="ECO:0007669"/>
    <property type="project" value="InterPro"/>
</dbReference>
<dbReference type="SUPFAM" id="SSF56601">
    <property type="entry name" value="beta-lactamase/transpeptidase-like"/>
    <property type="match status" value="1"/>
</dbReference>
<name>A0AAE3MWC1_9HYPH</name>
<organism evidence="3 4">
    <name type="scientific">Ectorhizobium quercum</name>
    <dbReference type="NCBI Taxonomy" id="2965071"/>
    <lineage>
        <taxon>Bacteria</taxon>
        <taxon>Pseudomonadati</taxon>
        <taxon>Pseudomonadota</taxon>
        <taxon>Alphaproteobacteria</taxon>
        <taxon>Hyphomicrobiales</taxon>
        <taxon>Rhizobiaceae</taxon>
        <taxon>Ectorhizobium</taxon>
    </lineage>
</organism>
<dbReference type="AlphaFoldDB" id="A0AAE3MWC1"/>
<dbReference type="Pfam" id="PF13354">
    <property type="entry name" value="Beta-lactamase2"/>
    <property type="match status" value="1"/>
</dbReference>
<dbReference type="InterPro" id="IPR012338">
    <property type="entry name" value="Beta-lactam/transpept-like"/>
</dbReference>
<dbReference type="PANTHER" id="PTHR35333">
    <property type="entry name" value="BETA-LACTAMASE"/>
    <property type="match status" value="1"/>
</dbReference>